<dbReference type="Gene3D" id="1.20.120.660">
    <property type="entry name" value="IL-4 antagonist (De novo design) like domain"/>
    <property type="match status" value="1"/>
</dbReference>
<keyword evidence="2" id="KW-0436">Ligase</keyword>
<dbReference type="eggNOG" id="COG1633">
    <property type="taxonomic scope" value="Bacteria"/>
</dbReference>
<dbReference type="SUPFAM" id="SSF47240">
    <property type="entry name" value="Ferritin-like"/>
    <property type="match status" value="1"/>
</dbReference>
<organism evidence="2 3">
    <name type="scientific">Prochlorococcus marinus str. MIT 9302</name>
    <dbReference type="NCBI Taxonomy" id="74545"/>
    <lineage>
        <taxon>Bacteria</taxon>
        <taxon>Bacillati</taxon>
        <taxon>Cyanobacteriota</taxon>
        <taxon>Cyanophyceae</taxon>
        <taxon>Synechococcales</taxon>
        <taxon>Prochlorococcaceae</taxon>
        <taxon>Prochlorococcus</taxon>
    </lineage>
</organism>
<keyword evidence="1" id="KW-0812">Transmembrane</keyword>
<gene>
    <name evidence="2" type="ORF">EU96_1771</name>
</gene>
<dbReference type="GO" id="GO:0004467">
    <property type="term" value="F:long-chain fatty acid-CoA ligase activity"/>
    <property type="evidence" value="ECO:0007669"/>
    <property type="project" value="UniProtKB-EC"/>
</dbReference>
<dbReference type="RefSeq" id="WP_032527343.1">
    <property type="nucleotide sequence ID" value="NZ_CP138951.1"/>
</dbReference>
<comment type="caution">
    <text evidence="2">The sequence shown here is derived from an EMBL/GenBank/DDBJ whole genome shotgun (WGS) entry which is preliminary data.</text>
</comment>
<dbReference type="STRING" id="74545.EU96_1771"/>
<dbReference type="OrthoDB" id="268439at2"/>
<accession>A0A0A2A6C0</accession>
<dbReference type="InterPro" id="IPR009078">
    <property type="entry name" value="Ferritin-like_SF"/>
</dbReference>
<name>A0A0A2A6C0_PROMR</name>
<feature type="transmembrane region" description="Helical" evidence="1">
    <location>
        <begin position="188"/>
        <end position="207"/>
    </location>
</feature>
<dbReference type="EMBL" id="JNAM01000011">
    <property type="protein sequence ID" value="KGF97130.1"/>
    <property type="molecule type" value="Genomic_DNA"/>
</dbReference>
<dbReference type="AlphaFoldDB" id="A0A0A2A6C0"/>
<evidence type="ECO:0000313" key="2">
    <source>
        <dbReference type="EMBL" id="KGF97130.1"/>
    </source>
</evidence>
<dbReference type="Proteomes" id="UP000030445">
    <property type="component" value="Unassembled WGS sequence"/>
</dbReference>
<reference evidence="3" key="1">
    <citation type="journal article" date="2014" name="Sci. Data">
        <title>Genomes of diverse isolates of the marine cyanobacterium Prochlorococcus.</title>
        <authorList>
            <person name="Biller S."/>
            <person name="Berube P."/>
            <person name="Thompson J."/>
            <person name="Kelly L."/>
            <person name="Roggensack S."/>
            <person name="Awad L."/>
            <person name="Roache-Johnson K."/>
            <person name="Ding H."/>
            <person name="Giovannoni S.J."/>
            <person name="Moore L.R."/>
            <person name="Chisholm S.W."/>
        </authorList>
    </citation>
    <scope>NUCLEOTIDE SEQUENCE [LARGE SCALE GENOMIC DNA]</scope>
    <source>
        <strain evidence="3">MIT 9302</strain>
    </source>
</reference>
<keyword evidence="1" id="KW-1133">Transmembrane helix</keyword>
<evidence type="ECO:0000256" key="1">
    <source>
        <dbReference type="SAM" id="Phobius"/>
    </source>
</evidence>
<protein>
    <submittedName>
        <fullName evidence="2">Long-chain-fatty-acid--CoA ligase</fullName>
        <ecNumber evidence="2">6.2.1.3</ecNumber>
    </submittedName>
</protein>
<keyword evidence="1" id="KW-0472">Membrane</keyword>
<sequence length="236" mass="28096">MIEKLPDLNEWENYFLKNNGNLQKITWNYEDSLSKEERNCVSRSIAKFQLGEYSEGQKLIEFCEKYSQKYEDKILKKITSLFIKEEQAHSQILKRFMELNNIAILKYDWTDNIFRFIRSLSGYELSITVLITAEIIALTYYKALSKATKNKLLKDICLKIIEEERKHVLYESMLLKSMRKQKTRISQFFIFVAHKFLFCSSLLLVLIDHRNVIIRGGFNVYSFWATNIDEFDNAFK</sequence>
<proteinExistence type="predicted"/>
<dbReference type="EC" id="6.2.1.3" evidence="2"/>
<feature type="transmembrane region" description="Helical" evidence="1">
    <location>
        <begin position="120"/>
        <end position="141"/>
    </location>
</feature>
<evidence type="ECO:0000313" key="3">
    <source>
        <dbReference type="Proteomes" id="UP000030445"/>
    </source>
</evidence>